<protein>
    <recommendedName>
        <fullName evidence="12">Cytochrome P450</fullName>
    </recommendedName>
</protein>
<accession>A0A811P3T0</accession>
<feature type="compositionally biased region" description="Basic and acidic residues" evidence="9">
    <location>
        <begin position="282"/>
        <end position="292"/>
    </location>
</feature>
<keyword evidence="4 8" id="KW-0560">Oxidoreductase</keyword>
<dbReference type="PANTHER" id="PTHR47955:SF15">
    <property type="entry name" value="CYTOCHROME P450 71A2-LIKE"/>
    <property type="match status" value="1"/>
</dbReference>
<dbReference type="PRINTS" id="PR00463">
    <property type="entry name" value="EP450I"/>
</dbReference>
<dbReference type="GO" id="GO:0016705">
    <property type="term" value="F:oxidoreductase activity, acting on paired donors, with incorporation or reduction of molecular oxygen"/>
    <property type="evidence" value="ECO:0007669"/>
    <property type="project" value="InterPro"/>
</dbReference>
<evidence type="ECO:0000313" key="10">
    <source>
        <dbReference type="EMBL" id="CAD6233547.1"/>
    </source>
</evidence>
<proteinExistence type="inferred from homology"/>
<reference evidence="10" key="1">
    <citation type="submission" date="2020-10" db="EMBL/GenBank/DDBJ databases">
        <authorList>
            <person name="Han B."/>
            <person name="Lu T."/>
            <person name="Zhao Q."/>
            <person name="Huang X."/>
            <person name="Zhao Y."/>
        </authorList>
    </citation>
    <scope>NUCLEOTIDE SEQUENCE</scope>
</reference>
<comment type="caution">
    <text evidence="10">The sequence shown here is derived from an EMBL/GenBank/DDBJ whole genome shotgun (WGS) entry which is preliminary data.</text>
</comment>
<keyword evidence="2 7" id="KW-0349">Heme</keyword>
<dbReference type="PROSITE" id="PS00086">
    <property type="entry name" value="CYTOCHROME_P450"/>
    <property type="match status" value="1"/>
</dbReference>
<evidence type="ECO:0000313" key="11">
    <source>
        <dbReference type="Proteomes" id="UP000604825"/>
    </source>
</evidence>
<evidence type="ECO:0000256" key="9">
    <source>
        <dbReference type="SAM" id="MobiDB-lite"/>
    </source>
</evidence>
<dbReference type="SUPFAM" id="SSF48264">
    <property type="entry name" value="Cytochrome P450"/>
    <property type="match status" value="1"/>
</dbReference>
<dbReference type="GO" id="GO:0004497">
    <property type="term" value="F:monooxygenase activity"/>
    <property type="evidence" value="ECO:0007669"/>
    <property type="project" value="UniProtKB-KW"/>
</dbReference>
<evidence type="ECO:0000256" key="3">
    <source>
        <dbReference type="ARBA" id="ARBA00022723"/>
    </source>
</evidence>
<evidence type="ECO:0000256" key="2">
    <source>
        <dbReference type="ARBA" id="ARBA00022617"/>
    </source>
</evidence>
<evidence type="ECO:0000256" key="6">
    <source>
        <dbReference type="ARBA" id="ARBA00023033"/>
    </source>
</evidence>
<dbReference type="InterPro" id="IPR036396">
    <property type="entry name" value="Cyt_P450_sf"/>
</dbReference>
<dbReference type="Gene3D" id="1.10.630.10">
    <property type="entry name" value="Cytochrome P450"/>
    <property type="match status" value="1"/>
</dbReference>
<dbReference type="GO" id="GO:0020037">
    <property type="term" value="F:heme binding"/>
    <property type="evidence" value="ECO:0007669"/>
    <property type="project" value="InterPro"/>
</dbReference>
<organism evidence="10 11">
    <name type="scientific">Miscanthus lutarioriparius</name>
    <dbReference type="NCBI Taxonomy" id="422564"/>
    <lineage>
        <taxon>Eukaryota</taxon>
        <taxon>Viridiplantae</taxon>
        <taxon>Streptophyta</taxon>
        <taxon>Embryophyta</taxon>
        <taxon>Tracheophyta</taxon>
        <taxon>Spermatophyta</taxon>
        <taxon>Magnoliopsida</taxon>
        <taxon>Liliopsida</taxon>
        <taxon>Poales</taxon>
        <taxon>Poaceae</taxon>
        <taxon>PACMAD clade</taxon>
        <taxon>Panicoideae</taxon>
        <taxon>Andropogonodae</taxon>
        <taxon>Andropogoneae</taxon>
        <taxon>Saccharinae</taxon>
        <taxon>Miscanthus</taxon>
    </lineage>
</organism>
<dbReference type="FunFam" id="1.10.630.10:FF:000043">
    <property type="entry name" value="Cytochrome P450 99A2"/>
    <property type="match status" value="1"/>
</dbReference>
<dbReference type="Proteomes" id="UP000604825">
    <property type="component" value="Unassembled WGS sequence"/>
</dbReference>
<keyword evidence="5 7" id="KW-0408">Iron</keyword>
<evidence type="ECO:0008006" key="12">
    <source>
        <dbReference type="Google" id="ProtNLM"/>
    </source>
</evidence>
<keyword evidence="11" id="KW-1185">Reference proteome</keyword>
<dbReference type="InterPro" id="IPR001128">
    <property type="entry name" value="Cyt_P450"/>
</dbReference>
<evidence type="ECO:0000256" key="8">
    <source>
        <dbReference type="RuleBase" id="RU000461"/>
    </source>
</evidence>
<dbReference type="EMBL" id="CAJGYO010000005">
    <property type="protein sequence ID" value="CAD6233547.1"/>
    <property type="molecule type" value="Genomic_DNA"/>
</dbReference>
<dbReference type="GO" id="GO:0005506">
    <property type="term" value="F:iron ion binding"/>
    <property type="evidence" value="ECO:0007669"/>
    <property type="project" value="InterPro"/>
</dbReference>
<dbReference type="OrthoDB" id="1470350at2759"/>
<keyword evidence="3 7" id="KW-0479">Metal-binding</keyword>
<dbReference type="InterPro" id="IPR002401">
    <property type="entry name" value="Cyt_P450_E_grp-I"/>
</dbReference>
<gene>
    <name evidence="10" type="ORF">NCGR_LOCUS22882</name>
</gene>
<feature type="binding site" description="axial binding residue" evidence="7">
    <location>
        <position position="481"/>
    </location>
    <ligand>
        <name>heme</name>
        <dbReference type="ChEBI" id="CHEBI:30413"/>
    </ligand>
    <ligandPart>
        <name>Fe</name>
        <dbReference type="ChEBI" id="CHEBI:18248"/>
    </ligandPart>
</feature>
<dbReference type="AlphaFoldDB" id="A0A811P3T0"/>
<dbReference type="PANTHER" id="PTHR47955">
    <property type="entry name" value="CYTOCHROME P450 FAMILY 71 PROTEIN"/>
    <property type="match status" value="1"/>
</dbReference>
<evidence type="ECO:0000256" key="7">
    <source>
        <dbReference type="PIRSR" id="PIRSR602401-1"/>
    </source>
</evidence>
<evidence type="ECO:0000256" key="4">
    <source>
        <dbReference type="ARBA" id="ARBA00023002"/>
    </source>
</evidence>
<dbReference type="CDD" id="cd11072">
    <property type="entry name" value="CYP71-like"/>
    <property type="match status" value="1"/>
</dbReference>
<dbReference type="Pfam" id="PF00067">
    <property type="entry name" value="p450"/>
    <property type="match status" value="1"/>
</dbReference>
<comment type="similarity">
    <text evidence="1 8">Belongs to the cytochrome P450 family.</text>
</comment>
<feature type="region of interest" description="Disordered" evidence="9">
    <location>
        <begin position="270"/>
        <end position="292"/>
    </location>
</feature>
<sequence>MVTSALLALLLLIALLSFLLLLFSTVGVNPGALIRKRADDGQRRLPPSPPGLPLLGHLHLLGSLPHRSLRSLAAAHGPVMLLRLGRVPTVVASSAAAAEEAMKTRDLAFSGRPRLLMAERLLYGRDVGFAPYGEYWRQARRVCAVHLLSPRRTASFSRAREQEVAALAARVRASDDGTGAVNLSDALICYSKAIISRAAFGDGDYGLHGDEGGEKLRRVLADFQELLLATPMREVSPWLGWVDTLTGLEAKTRRTFEALDGLLERVIADHRRRRRPGPGGDGRPDVDGAGADDDHRDFVDVLLDVNEMDNDAGLRLGTDSIKAIIMDVFAAGTDTSYTVLGWAMAELMNHPNEMRRLQAEVRGAIAGKDAGRRDVTEEHLDRMPYLKAVISETMRLHAPAPLLILRETTEDTELLGHRVPARTRVVINAWAIGRDPAVWERAEEFVPERAPARHRWSTATAKVGVGQDFRSVPFGAGRRGCPGAGFAAPTVELALANLLYHFDWAAPTAHGGGVGTPPVDLSEVYGLSVRLRTPLILVAKPWLG</sequence>
<name>A0A811P3T0_9POAL</name>
<evidence type="ECO:0000256" key="5">
    <source>
        <dbReference type="ARBA" id="ARBA00023004"/>
    </source>
</evidence>
<dbReference type="PRINTS" id="PR00385">
    <property type="entry name" value="P450"/>
</dbReference>
<evidence type="ECO:0000256" key="1">
    <source>
        <dbReference type="ARBA" id="ARBA00010617"/>
    </source>
</evidence>
<comment type="cofactor">
    <cofactor evidence="7">
        <name>heme</name>
        <dbReference type="ChEBI" id="CHEBI:30413"/>
    </cofactor>
</comment>
<keyword evidence="6 8" id="KW-0503">Monooxygenase</keyword>
<dbReference type="InterPro" id="IPR017972">
    <property type="entry name" value="Cyt_P450_CS"/>
</dbReference>